<dbReference type="Gene3D" id="3.30.465.10">
    <property type="match status" value="1"/>
</dbReference>
<dbReference type="NCBIfam" id="NF008387">
    <property type="entry name" value="PRK11183.1"/>
    <property type="match status" value="1"/>
</dbReference>
<feature type="domain" description="FAD-binding PCMH-type" evidence="13">
    <location>
        <begin position="40"/>
        <end position="211"/>
    </location>
</feature>
<dbReference type="InterPro" id="IPR016173">
    <property type="entry name" value="D-lactate_DH_C-sub2"/>
</dbReference>
<comment type="function">
    <text evidence="9 10">Catalyzes the oxidation of D-lactate to pyruvate.</text>
</comment>
<evidence type="ECO:0000256" key="8">
    <source>
        <dbReference type="ARBA" id="ARBA00023136"/>
    </source>
</evidence>
<reference evidence="14 15" key="1">
    <citation type="submission" date="2015-12" db="EMBL/GenBank/DDBJ databases">
        <title>Intraspecies pangenome expansion in the marine bacterium Alteromonas.</title>
        <authorList>
            <person name="Lopez-Perez M."/>
            <person name="Rodriguez-Valera F."/>
        </authorList>
    </citation>
    <scope>NUCLEOTIDE SEQUENCE [LARGE SCALE GENOMIC DNA]</scope>
    <source>
        <strain evidence="14 15">UM8</strain>
    </source>
</reference>
<evidence type="ECO:0000256" key="12">
    <source>
        <dbReference type="SAM" id="MobiDB-lite"/>
    </source>
</evidence>
<dbReference type="SUPFAM" id="SSF55103">
    <property type="entry name" value="FAD-linked oxidases, C-terminal domain"/>
    <property type="match status" value="1"/>
</dbReference>
<protein>
    <recommendedName>
        <fullName evidence="9">Quinone-dependent D-lactate dehydrogenase</fullName>
        <ecNumber evidence="9">1.1.5.12</ecNumber>
    </recommendedName>
    <alternativeName>
        <fullName evidence="9">D-lactate dehydrogenase</fullName>
        <shortName evidence="9">D-LDH</shortName>
    </alternativeName>
</protein>
<dbReference type="PANTHER" id="PTHR43716:SF1">
    <property type="entry name" value="D-2-HYDROXYGLUTARATE DEHYDROGENASE, MITOCHONDRIAL"/>
    <property type="match status" value="1"/>
</dbReference>
<dbReference type="FunFam" id="3.30.43.10:FF:000005">
    <property type="entry name" value="Quinone-dependent D-lactate dehydrogenase"/>
    <property type="match status" value="1"/>
</dbReference>
<feature type="binding site" evidence="9 11">
    <location>
        <position position="141"/>
    </location>
    <ligand>
        <name>FAD</name>
        <dbReference type="ChEBI" id="CHEBI:57692"/>
    </ligand>
</feature>
<feature type="region of interest" description="Disordered" evidence="12">
    <location>
        <begin position="213"/>
        <end position="245"/>
    </location>
</feature>
<dbReference type="PANTHER" id="PTHR43716">
    <property type="entry name" value="D-2-HYDROXYGLUTARATE DEHYDROGENASE, MITOCHONDRIAL"/>
    <property type="match status" value="1"/>
</dbReference>
<evidence type="ECO:0000256" key="5">
    <source>
        <dbReference type="ARBA" id="ARBA00022719"/>
    </source>
</evidence>
<feature type="binding site" evidence="9 11">
    <location>
        <begin position="82"/>
        <end position="83"/>
    </location>
    <ligand>
        <name>FAD</name>
        <dbReference type="ChEBI" id="CHEBI:57692"/>
    </ligand>
</feature>
<comment type="similarity">
    <text evidence="9">Belongs to the quinone-dependent D-lactate dehydrogenase family.</text>
</comment>
<dbReference type="GO" id="GO:0048038">
    <property type="term" value="F:quinone binding"/>
    <property type="evidence" value="ECO:0007669"/>
    <property type="project" value="UniProtKB-KW"/>
</dbReference>
<sequence>MTVNVDTQSLIASMRDVVGQAYLLTDKAKKQPYTKGFRFGAGEALAVVRPGTLVEIWRVLKLCVEADVAVIMQAANTGLTGGSTPDGKDYDRPLVIISTMRIDDIQLVDNGKQIVGLAGSTLFGLEETLAPYGREPHSVIGSSCIGASIVGGICNNSGGALVKRGPAYTELALFAQIDANGNLSLVNNLGINLGSEPEEILNNLENKRYKQADVQHPDARASDNEYDERVRDVDSDTPSRFNNDGRRLHEASGCAGKLAVFAVRLDTFPIPEKKQVFYVGSNDAAVFTKVRRDILSTFKNLPDSGEYLHRDCYDVSKKYGKDMFIVISKLGAKFIPKLFAFKRKFDAFTDKLGFLPNKMSDRVMQYMSYVFPNHLPKRMEEYRDKYQHHWILEMSNDGVDEAKAYLDAFFKTNEGSYFECTEDEADKAILHRFVAGGAIGRYHVMHSKDVGAMMTIDVALRRNDPDWFEVLPKEIDDQIDTKLYYGHLFCHVMHQNYVLKKGADAKLLKGKILETFDARSAEYPAEHNVGHEYFAKDALKNFYRELDPTNSFNPGIGKTTKLKNWAEHDGSCCGGHH</sequence>
<dbReference type="GO" id="GO:0102029">
    <property type="term" value="F:D-lactate dehydrogenase (quinone) activity"/>
    <property type="evidence" value="ECO:0007669"/>
    <property type="project" value="UniProtKB-EC"/>
</dbReference>
<dbReference type="InterPro" id="IPR012256">
    <property type="entry name" value="D_lactate_DH"/>
</dbReference>
<evidence type="ECO:0000256" key="2">
    <source>
        <dbReference type="ARBA" id="ARBA00022475"/>
    </source>
</evidence>
<keyword evidence="5 9" id="KW-0874">Quinone</keyword>
<dbReference type="SUPFAM" id="SSF56176">
    <property type="entry name" value="FAD-binding/transporter-associated domain-like"/>
    <property type="match status" value="1"/>
</dbReference>
<dbReference type="Pfam" id="PF01565">
    <property type="entry name" value="FAD_binding_4"/>
    <property type="match status" value="1"/>
</dbReference>
<keyword evidence="7 9" id="KW-0560">Oxidoreductase</keyword>
<dbReference type="InterPro" id="IPR016166">
    <property type="entry name" value="FAD-bd_PCMH"/>
</dbReference>
<dbReference type="InterPro" id="IPR006094">
    <property type="entry name" value="Oxid_FAD_bind_N"/>
</dbReference>
<keyword evidence="6 9" id="KW-0274">FAD</keyword>
<accession>A0AAC8XMG6</accession>
<feature type="compositionally biased region" description="Basic and acidic residues" evidence="12">
    <location>
        <begin position="213"/>
        <end position="234"/>
    </location>
</feature>
<keyword evidence="8 9" id="KW-0472">Membrane</keyword>
<dbReference type="InterPro" id="IPR051264">
    <property type="entry name" value="FAD-oxidored/transferase_4"/>
</dbReference>
<evidence type="ECO:0000256" key="6">
    <source>
        <dbReference type="ARBA" id="ARBA00022827"/>
    </source>
</evidence>
<dbReference type="GO" id="GO:0022904">
    <property type="term" value="P:respiratory electron transport chain"/>
    <property type="evidence" value="ECO:0007669"/>
    <property type="project" value="InterPro"/>
</dbReference>
<evidence type="ECO:0000256" key="7">
    <source>
        <dbReference type="ARBA" id="ARBA00023002"/>
    </source>
</evidence>
<feature type="binding site" evidence="9 11">
    <location>
        <position position="148"/>
    </location>
    <ligand>
        <name>FAD</name>
        <dbReference type="ChEBI" id="CHEBI:57692"/>
    </ligand>
</feature>
<feature type="binding site" evidence="11">
    <location>
        <position position="255"/>
    </location>
    <ligand>
        <name>FAD</name>
        <dbReference type="ChEBI" id="CHEBI:57692"/>
    </ligand>
</feature>
<evidence type="ECO:0000256" key="1">
    <source>
        <dbReference type="ARBA" id="ARBA00001974"/>
    </source>
</evidence>
<feature type="binding site" evidence="9 11">
    <location>
        <position position="158"/>
    </location>
    <ligand>
        <name>FAD</name>
        <dbReference type="ChEBI" id="CHEBI:57692"/>
    </ligand>
</feature>
<evidence type="ECO:0000313" key="15">
    <source>
        <dbReference type="Proteomes" id="UP000061468"/>
    </source>
</evidence>
<dbReference type="EMBL" id="CP013928">
    <property type="protein sequence ID" value="AMJ79741.1"/>
    <property type="molecule type" value="Genomic_DNA"/>
</dbReference>
<dbReference type="InterPro" id="IPR015409">
    <property type="entry name" value="Lactate_DH_C"/>
</dbReference>
<dbReference type="InterPro" id="IPR016172">
    <property type="entry name" value="D-lactate_DH_C-sub1"/>
</dbReference>
<dbReference type="HAMAP" id="MF_02092">
    <property type="entry name" value="DLDH_Dld"/>
    <property type="match status" value="1"/>
</dbReference>
<dbReference type="InterPro" id="IPR016164">
    <property type="entry name" value="FAD-linked_Oxase-like_C"/>
</dbReference>
<dbReference type="AlphaFoldDB" id="A0AAC8XMG6"/>
<organism evidence="14 15">
    <name type="scientific">Alteromonas mediterranea</name>
    <dbReference type="NCBI Taxonomy" id="314275"/>
    <lineage>
        <taxon>Bacteria</taxon>
        <taxon>Pseudomonadati</taxon>
        <taxon>Pseudomonadota</taxon>
        <taxon>Gammaproteobacteria</taxon>
        <taxon>Alteromonadales</taxon>
        <taxon>Alteromonadaceae</taxon>
        <taxon>Alteromonas/Salinimonas group</taxon>
        <taxon>Alteromonas</taxon>
    </lineage>
</organism>
<evidence type="ECO:0000259" key="13">
    <source>
        <dbReference type="PROSITE" id="PS51387"/>
    </source>
</evidence>
<dbReference type="GO" id="GO:0071949">
    <property type="term" value="F:FAD binding"/>
    <property type="evidence" value="ECO:0007669"/>
    <property type="project" value="InterPro"/>
</dbReference>
<dbReference type="GO" id="GO:0004458">
    <property type="term" value="F:D-lactate dehydrogenase (cytochrome) activity"/>
    <property type="evidence" value="ECO:0007669"/>
    <property type="project" value="UniProtKB-UniRule"/>
</dbReference>
<dbReference type="GO" id="GO:0055085">
    <property type="term" value="P:transmembrane transport"/>
    <property type="evidence" value="ECO:0007669"/>
    <property type="project" value="InterPro"/>
</dbReference>
<dbReference type="PIRSF" id="PIRSF000101">
    <property type="entry name" value="D-lactate_dh"/>
    <property type="match status" value="1"/>
</dbReference>
<evidence type="ECO:0000256" key="3">
    <source>
        <dbReference type="ARBA" id="ARBA00022519"/>
    </source>
</evidence>
<dbReference type="RefSeq" id="WP_015068030.1">
    <property type="nucleotide sequence ID" value="NZ_CAXGIV010000041.1"/>
</dbReference>
<evidence type="ECO:0000313" key="14">
    <source>
        <dbReference type="EMBL" id="AMJ79741.1"/>
    </source>
</evidence>
<dbReference type="Gene3D" id="3.30.70.610">
    <property type="entry name" value="D-lactate dehydrogenase, cap domain, subdomain 1"/>
    <property type="match status" value="2"/>
</dbReference>
<dbReference type="PROSITE" id="PS51387">
    <property type="entry name" value="FAD_PCMH"/>
    <property type="match status" value="1"/>
</dbReference>
<keyword evidence="4 9" id="KW-0285">Flavoprotein</keyword>
<dbReference type="Proteomes" id="UP000061468">
    <property type="component" value="Chromosome"/>
</dbReference>
<dbReference type="EC" id="1.1.5.12" evidence="9"/>
<feature type="binding site" evidence="9 11">
    <location>
        <position position="260"/>
    </location>
    <ligand>
        <name>FAD</name>
        <dbReference type="ChEBI" id="CHEBI:57692"/>
    </ligand>
</feature>
<dbReference type="Pfam" id="PF09330">
    <property type="entry name" value="Lact-deh-memb"/>
    <property type="match status" value="1"/>
</dbReference>
<comment type="cofactor">
    <cofactor evidence="1 9 10 11">
        <name>FAD</name>
        <dbReference type="ChEBI" id="CHEBI:57692"/>
    </cofactor>
</comment>
<name>A0AAC8XMG6_9ALTE</name>
<evidence type="ECO:0000256" key="11">
    <source>
        <dbReference type="PIRSR" id="PIRSR000101-1"/>
    </source>
</evidence>
<dbReference type="GO" id="GO:0031234">
    <property type="term" value="C:extrinsic component of cytoplasmic side of plasma membrane"/>
    <property type="evidence" value="ECO:0007669"/>
    <property type="project" value="UniProtKB-UniRule"/>
</dbReference>
<dbReference type="InterPro" id="IPR016167">
    <property type="entry name" value="FAD-bd_PCMH_sub1"/>
</dbReference>
<evidence type="ECO:0000256" key="4">
    <source>
        <dbReference type="ARBA" id="ARBA00022630"/>
    </source>
</evidence>
<dbReference type="InterPro" id="IPR016169">
    <property type="entry name" value="FAD-bd_PCMH_sub2"/>
</dbReference>
<dbReference type="GO" id="GO:0006089">
    <property type="term" value="P:lactate metabolic process"/>
    <property type="evidence" value="ECO:0007669"/>
    <property type="project" value="UniProtKB-UniRule"/>
</dbReference>
<dbReference type="Gene3D" id="3.30.43.10">
    <property type="entry name" value="Uridine Diphospho-n-acetylenolpyruvylglucosamine Reductase, domain 2"/>
    <property type="match status" value="1"/>
</dbReference>
<dbReference type="Gene3D" id="3.30.1370.20">
    <property type="entry name" value="D-lactate dehydrogenase, cap domain, subdomain 2"/>
    <property type="match status" value="1"/>
</dbReference>
<comment type="catalytic activity">
    <reaction evidence="9 10">
        <text>(R)-lactate + a quinone = a quinol + pyruvate</text>
        <dbReference type="Rhea" id="RHEA:51468"/>
        <dbReference type="ChEBI" id="CHEBI:15361"/>
        <dbReference type="ChEBI" id="CHEBI:16004"/>
        <dbReference type="ChEBI" id="CHEBI:24646"/>
        <dbReference type="ChEBI" id="CHEBI:132124"/>
        <dbReference type="EC" id="1.1.5.12"/>
    </reaction>
</comment>
<evidence type="ECO:0000256" key="10">
    <source>
        <dbReference type="PIRNR" id="PIRNR000101"/>
    </source>
</evidence>
<proteinExistence type="inferred from homology"/>
<keyword evidence="2 9" id="KW-1003">Cell membrane</keyword>
<keyword evidence="3 9" id="KW-0997">Cell inner membrane</keyword>
<evidence type="ECO:0000256" key="9">
    <source>
        <dbReference type="HAMAP-Rule" id="MF_02092"/>
    </source>
</evidence>
<gene>
    <name evidence="9" type="primary">dld</name>
    <name evidence="14" type="ORF">AV942_16305</name>
</gene>
<feature type="binding site" evidence="9 11">
    <location>
        <begin position="74"/>
        <end position="78"/>
    </location>
    <ligand>
        <name>FAD</name>
        <dbReference type="ChEBI" id="CHEBI:57692"/>
    </ligand>
</feature>
<comment type="subcellular location">
    <subcellularLocation>
        <location evidence="9">Cell inner membrane</location>
        <topology evidence="9">Peripheral membrane protein</topology>
        <orientation evidence="9">Cytoplasmic side</orientation>
    </subcellularLocation>
</comment>
<dbReference type="InterPro" id="IPR036318">
    <property type="entry name" value="FAD-bd_PCMH-like_sf"/>
</dbReference>